<dbReference type="OrthoDB" id="8607327at2"/>
<dbReference type="KEGG" id="xpo:XPG1_3695"/>
<accession>A0A068R7T8</accession>
<feature type="domain" description="HphA N-terminal heme-binding" evidence="1">
    <location>
        <begin position="22"/>
        <end position="125"/>
    </location>
</feature>
<name>A0A068R7T8_9GAMM</name>
<dbReference type="Pfam" id="PF22829">
    <property type="entry name" value="HphA_C"/>
    <property type="match status" value="1"/>
</dbReference>
<dbReference type="Pfam" id="PF22828">
    <property type="entry name" value="HphA_N"/>
    <property type="match status" value="1"/>
</dbReference>
<reference evidence="3 4" key="1">
    <citation type="submission" date="2013-07" db="EMBL/GenBank/DDBJ databases">
        <authorList>
            <person name="Genoscope - CEA"/>
        </authorList>
    </citation>
    <scope>NUCLEOTIDE SEQUENCE [LARGE SCALE GENOMIC DNA]</scope>
    <source>
        <strain evidence="3 4">G6</strain>
    </source>
</reference>
<dbReference type="InterPro" id="IPR054536">
    <property type="entry name" value="HphA_C"/>
</dbReference>
<dbReference type="InterPro" id="IPR054843">
    <property type="entry name" value="Slam_hemophilin_C"/>
</dbReference>
<dbReference type="InterPro" id="IPR054535">
    <property type="entry name" value="HphA_N"/>
</dbReference>
<dbReference type="HOGENOM" id="CLU_082400_0_0_6"/>
<organism evidence="3 4">
    <name type="scientific">Xenorhabdus poinarii G6</name>
    <dbReference type="NCBI Taxonomy" id="1354304"/>
    <lineage>
        <taxon>Bacteria</taxon>
        <taxon>Pseudomonadati</taxon>
        <taxon>Pseudomonadota</taxon>
        <taxon>Gammaproteobacteria</taxon>
        <taxon>Enterobacterales</taxon>
        <taxon>Morganellaceae</taxon>
        <taxon>Xenorhabdus</taxon>
    </lineage>
</organism>
<protein>
    <submittedName>
        <fullName evidence="3">Uncharacterized protein</fullName>
    </submittedName>
</protein>
<sequence>MKQLNIKIFIAMAGILGLITHAQAKVVYGVSQQKTKQHILLGEKGGEPAIGLSSVPVIGDELYSASSVKNLATLDKNGVYDYKLENGSKYGIQNQYIDIVQLPNTDVYFGEWAQGAPDKSDKSHTVFYIGKDVTTNVPTSGTATYVVKGISQYNGDNLLNGNLNVNFDDRTLNGSISNSTLNIALDANINDQAGFSGKATANGSLNGTTEGHFYGDSAASLAGLAHFDSDTSKDTAFGGSKQ</sequence>
<evidence type="ECO:0000313" key="3">
    <source>
        <dbReference type="EMBL" id="CDG23322.1"/>
    </source>
</evidence>
<dbReference type="STRING" id="1354304.XPG1_3695"/>
<gene>
    <name evidence="3" type="ORF">XPG1_3695</name>
</gene>
<keyword evidence="4" id="KW-1185">Reference proteome</keyword>
<evidence type="ECO:0000259" key="1">
    <source>
        <dbReference type="Pfam" id="PF22828"/>
    </source>
</evidence>
<dbReference type="SUPFAM" id="SSF56925">
    <property type="entry name" value="OMPA-like"/>
    <property type="match status" value="1"/>
</dbReference>
<dbReference type="InterPro" id="IPR011250">
    <property type="entry name" value="OMP/PagP_B-barrel"/>
</dbReference>
<evidence type="ECO:0000259" key="2">
    <source>
        <dbReference type="Pfam" id="PF22829"/>
    </source>
</evidence>
<dbReference type="EMBL" id="FO704551">
    <property type="protein sequence ID" value="CDG23322.1"/>
    <property type="molecule type" value="Genomic_DNA"/>
</dbReference>
<dbReference type="NCBIfam" id="NF041636">
    <property type="entry name" value="slam_lipo"/>
    <property type="match status" value="1"/>
</dbReference>
<proteinExistence type="predicted"/>
<dbReference type="RefSeq" id="WP_045960256.1">
    <property type="nucleotide sequence ID" value="NZ_FO704551.1"/>
</dbReference>
<dbReference type="AlphaFoldDB" id="A0A068R7T8"/>
<dbReference type="Gene3D" id="2.40.160.90">
    <property type="match status" value="1"/>
</dbReference>
<dbReference type="Proteomes" id="UP000032735">
    <property type="component" value="Chromosome"/>
</dbReference>
<evidence type="ECO:0000313" key="4">
    <source>
        <dbReference type="Proteomes" id="UP000032735"/>
    </source>
</evidence>
<feature type="domain" description="HphA C-terminal" evidence="2">
    <location>
        <begin position="135"/>
        <end position="241"/>
    </location>
</feature>